<evidence type="ECO:0000313" key="3">
    <source>
        <dbReference type="Proteomes" id="UP001054889"/>
    </source>
</evidence>
<reference evidence="2" key="1">
    <citation type="journal article" date="2018" name="DNA Res.">
        <title>Multiple hybrid de novo genome assembly of finger millet, an orphan allotetraploid crop.</title>
        <authorList>
            <person name="Hatakeyama M."/>
            <person name="Aluri S."/>
            <person name="Balachadran M.T."/>
            <person name="Sivarajan S.R."/>
            <person name="Patrignani A."/>
            <person name="Gruter S."/>
            <person name="Poveda L."/>
            <person name="Shimizu-Inatsugi R."/>
            <person name="Baeten J."/>
            <person name="Francoijs K.J."/>
            <person name="Nataraja K.N."/>
            <person name="Reddy Y.A.N."/>
            <person name="Phadnis S."/>
            <person name="Ravikumar R.L."/>
            <person name="Schlapbach R."/>
            <person name="Sreeman S.M."/>
            <person name="Shimizu K.K."/>
        </authorList>
    </citation>
    <scope>NUCLEOTIDE SEQUENCE</scope>
</reference>
<organism evidence="2 3">
    <name type="scientific">Eleusine coracana subsp. coracana</name>
    <dbReference type="NCBI Taxonomy" id="191504"/>
    <lineage>
        <taxon>Eukaryota</taxon>
        <taxon>Viridiplantae</taxon>
        <taxon>Streptophyta</taxon>
        <taxon>Embryophyta</taxon>
        <taxon>Tracheophyta</taxon>
        <taxon>Spermatophyta</taxon>
        <taxon>Magnoliopsida</taxon>
        <taxon>Liliopsida</taxon>
        <taxon>Poales</taxon>
        <taxon>Poaceae</taxon>
        <taxon>PACMAD clade</taxon>
        <taxon>Chloridoideae</taxon>
        <taxon>Cynodonteae</taxon>
        <taxon>Eleusininae</taxon>
        <taxon>Eleusine</taxon>
    </lineage>
</organism>
<evidence type="ECO:0000256" key="1">
    <source>
        <dbReference type="ARBA" id="ARBA00004123"/>
    </source>
</evidence>
<dbReference type="GO" id="GO:0005737">
    <property type="term" value="C:cytoplasm"/>
    <property type="evidence" value="ECO:0007669"/>
    <property type="project" value="TreeGrafter"/>
</dbReference>
<dbReference type="EMBL" id="BQKI01000079">
    <property type="protein sequence ID" value="GJN26568.1"/>
    <property type="molecule type" value="Genomic_DNA"/>
</dbReference>
<dbReference type="SUPFAM" id="SSF55961">
    <property type="entry name" value="Bet v1-like"/>
    <property type="match status" value="1"/>
</dbReference>
<dbReference type="PANTHER" id="PTHR31213:SF23">
    <property type="entry name" value="OS04G0593400 PROTEIN"/>
    <property type="match status" value="1"/>
</dbReference>
<dbReference type="InterPro" id="IPR050279">
    <property type="entry name" value="Plant_def-hormone_signal"/>
</dbReference>
<proteinExistence type="predicted"/>
<protein>
    <recommendedName>
        <fullName evidence="4">Bet v I/Major latex protein domain-containing protein</fullName>
    </recommendedName>
</protein>
<dbReference type="GO" id="GO:0038023">
    <property type="term" value="F:signaling receptor activity"/>
    <property type="evidence" value="ECO:0007669"/>
    <property type="project" value="TreeGrafter"/>
</dbReference>
<dbReference type="GO" id="GO:0010427">
    <property type="term" value="F:abscisic acid binding"/>
    <property type="evidence" value="ECO:0007669"/>
    <property type="project" value="TreeGrafter"/>
</dbReference>
<name>A0AAV5EUX0_ELECO</name>
<reference evidence="2" key="2">
    <citation type="submission" date="2021-12" db="EMBL/GenBank/DDBJ databases">
        <title>Resequencing data analysis of finger millet.</title>
        <authorList>
            <person name="Hatakeyama M."/>
            <person name="Aluri S."/>
            <person name="Balachadran M.T."/>
            <person name="Sivarajan S.R."/>
            <person name="Poveda L."/>
            <person name="Shimizu-Inatsugi R."/>
            <person name="Schlapbach R."/>
            <person name="Sreeman S.M."/>
            <person name="Shimizu K.K."/>
        </authorList>
    </citation>
    <scope>NUCLEOTIDE SEQUENCE</scope>
</reference>
<dbReference type="PANTHER" id="PTHR31213">
    <property type="entry name" value="OS08G0374000 PROTEIN-RELATED"/>
    <property type="match status" value="1"/>
</dbReference>
<dbReference type="GO" id="GO:0009738">
    <property type="term" value="P:abscisic acid-activated signaling pathway"/>
    <property type="evidence" value="ECO:0007669"/>
    <property type="project" value="TreeGrafter"/>
</dbReference>
<dbReference type="AlphaFoldDB" id="A0AAV5EUX0"/>
<dbReference type="GO" id="GO:0004864">
    <property type="term" value="F:protein phosphatase inhibitor activity"/>
    <property type="evidence" value="ECO:0007669"/>
    <property type="project" value="TreeGrafter"/>
</dbReference>
<accession>A0AAV5EUX0</accession>
<dbReference type="Proteomes" id="UP001054889">
    <property type="component" value="Unassembled WGS sequence"/>
</dbReference>
<sequence>MKASKSHELVTDVPASEQWNIYGTLRFVQLLHQLLPHVLQNVEVIRGDGGVGTVIQEAPTIKGDILNLGFIKYVTQLEIIAKGSSSSVIKSTVEYEFYDKCPELEAMAGHHNFGFNR</sequence>
<keyword evidence="3" id="KW-1185">Reference proteome</keyword>
<comment type="subcellular location">
    <subcellularLocation>
        <location evidence="1">Nucleus</location>
    </subcellularLocation>
</comment>
<comment type="caution">
    <text evidence="2">The sequence shown here is derived from an EMBL/GenBank/DDBJ whole genome shotgun (WGS) entry which is preliminary data.</text>
</comment>
<evidence type="ECO:0008006" key="4">
    <source>
        <dbReference type="Google" id="ProtNLM"/>
    </source>
</evidence>
<gene>
    <name evidence="2" type="primary">gb14509</name>
    <name evidence="2" type="ORF">PR202_gb14509</name>
</gene>
<dbReference type="Gene3D" id="3.30.530.20">
    <property type="match status" value="2"/>
</dbReference>
<evidence type="ECO:0000313" key="2">
    <source>
        <dbReference type="EMBL" id="GJN26568.1"/>
    </source>
</evidence>
<dbReference type="InterPro" id="IPR023393">
    <property type="entry name" value="START-like_dom_sf"/>
</dbReference>
<dbReference type="GO" id="GO:0005634">
    <property type="term" value="C:nucleus"/>
    <property type="evidence" value="ECO:0007669"/>
    <property type="project" value="UniProtKB-SubCell"/>
</dbReference>